<dbReference type="EMBL" id="JH000711">
    <property type="protein sequence ID" value="EGW01881.1"/>
    <property type="molecule type" value="Genomic_DNA"/>
</dbReference>
<organism evidence="2 3">
    <name type="scientific">Cricetulus griseus</name>
    <name type="common">Chinese hamster</name>
    <name type="synonym">Cricetulus barabensis griseus</name>
    <dbReference type="NCBI Taxonomy" id="10029"/>
    <lineage>
        <taxon>Eukaryota</taxon>
        <taxon>Metazoa</taxon>
        <taxon>Chordata</taxon>
        <taxon>Craniata</taxon>
        <taxon>Vertebrata</taxon>
        <taxon>Euteleostomi</taxon>
        <taxon>Mammalia</taxon>
        <taxon>Eutheria</taxon>
        <taxon>Euarchontoglires</taxon>
        <taxon>Glires</taxon>
        <taxon>Rodentia</taxon>
        <taxon>Myomorpha</taxon>
        <taxon>Muroidea</taxon>
        <taxon>Cricetidae</taxon>
        <taxon>Cricetinae</taxon>
        <taxon>Cricetulus</taxon>
    </lineage>
</organism>
<protein>
    <submittedName>
        <fullName evidence="2">Uncharacterized protein</fullName>
    </submittedName>
</protein>
<dbReference type="Proteomes" id="UP000001075">
    <property type="component" value="Unassembled WGS sequence"/>
</dbReference>
<dbReference type="InParanoid" id="G3HTP1"/>
<feature type="compositionally biased region" description="Basic and acidic residues" evidence="1">
    <location>
        <begin position="14"/>
        <end position="25"/>
    </location>
</feature>
<gene>
    <name evidence="2" type="ORF">I79_014269</name>
</gene>
<feature type="region of interest" description="Disordered" evidence="1">
    <location>
        <begin position="1"/>
        <end position="25"/>
    </location>
</feature>
<sequence length="54" mass="6272">MTAALRAALKNPHQHKESGSEGPDRQHCFESAHLLKLMILKRLFSLWIRMVWTS</sequence>
<dbReference type="AlphaFoldDB" id="G3HTP1"/>
<evidence type="ECO:0000313" key="2">
    <source>
        <dbReference type="EMBL" id="EGW01881.1"/>
    </source>
</evidence>
<name>G3HTP1_CRIGR</name>
<evidence type="ECO:0000256" key="1">
    <source>
        <dbReference type="SAM" id="MobiDB-lite"/>
    </source>
</evidence>
<accession>G3HTP1</accession>
<evidence type="ECO:0000313" key="3">
    <source>
        <dbReference type="Proteomes" id="UP000001075"/>
    </source>
</evidence>
<proteinExistence type="predicted"/>
<reference evidence="3" key="1">
    <citation type="journal article" date="2011" name="Nat. Biotechnol.">
        <title>The genomic sequence of the Chinese hamster ovary (CHO)-K1 cell line.</title>
        <authorList>
            <person name="Xu X."/>
            <person name="Nagarajan H."/>
            <person name="Lewis N.E."/>
            <person name="Pan S."/>
            <person name="Cai Z."/>
            <person name="Liu X."/>
            <person name="Chen W."/>
            <person name="Xie M."/>
            <person name="Wang W."/>
            <person name="Hammond S."/>
            <person name="Andersen M.R."/>
            <person name="Neff N."/>
            <person name="Passarelli B."/>
            <person name="Koh W."/>
            <person name="Fan H.C."/>
            <person name="Wang J."/>
            <person name="Gui Y."/>
            <person name="Lee K.H."/>
            <person name="Betenbaugh M.J."/>
            <person name="Quake S.R."/>
            <person name="Famili I."/>
            <person name="Palsson B.O."/>
            <person name="Wang J."/>
        </authorList>
    </citation>
    <scope>NUCLEOTIDE SEQUENCE [LARGE SCALE GENOMIC DNA]</scope>
    <source>
        <strain evidence="3">CHO K1 cell line</strain>
    </source>
</reference>